<dbReference type="PROSITE" id="PS50076">
    <property type="entry name" value="DNAJ_2"/>
    <property type="match status" value="1"/>
</dbReference>
<accession>A0AAU9RCL5</accession>
<protein>
    <recommendedName>
        <fullName evidence="1">J domain-containing protein</fullName>
    </recommendedName>
</protein>
<keyword evidence="3" id="KW-1185">Reference proteome</keyword>
<evidence type="ECO:0000313" key="2">
    <source>
        <dbReference type="EMBL" id="CAH2038496.1"/>
    </source>
</evidence>
<dbReference type="SUPFAM" id="SSF46565">
    <property type="entry name" value="Chaperone J-domain"/>
    <property type="match status" value="1"/>
</dbReference>
<reference evidence="2 3" key="1">
    <citation type="submission" date="2022-03" db="EMBL/GenBank/DDBJ databases">
        <authorList>
            <person name="Nunn A."/>
            <person name="Chopra R."/>
            <person name="Nunn A."/>
            <person name="Contreras Garrido A."/>
        </authorList>
    </citation>
    <scope>NUCLEOTIDE SEQUENCE [LARGE SCALE GENOMIC DNA]</scope>
</reference>
<evidence type="ECO:0000259" key="1">
    <source>
        <dbReference type="PROSITE" id="PS50076"/>
    </source>
</evidence>
<dbReference type="AlphaFoldDB" id="A0AAU9RCL5"/>
<dbReference type="EMBL" id="OU466857">
    <property type="protein sequence ID" value="CAH2038496.1"/>
    <property type="molecule type" value="Genomic_DNA"/>
</dbReference>
<evidence type="ECO:0000313" key="3">
    <source>
        <dbReference type="Proteomes" id="UP000836841"/>
    </source>
</evidence>
<organism evidence="2 3">
    <name type="scientific">Thlaspi arvense</name>
    <name type="common">Field penny-cress</name>
    <dbReference type="NCBI Taxonomy" id="13288"/>
    <lineage>
        <taxon>Eukaryota</taxon>
        <taxon>Viridiplantae</taxon>
        <taxon>Streptophyta</taxon>
        <taxon>Embryophyta</taxon>
        <taxon>Tracheophyta</taxon>
        <taxon>Spermatophyta</taxon>
        <taxon>Magnoliopsida</taxon>
        <taxon>eudicotyledons</taxon>
        <taxon>Gunneridae</taxon>
        <taxon>Pentapetalae</taxon>
        <taxon>rosids</taxon>
        <taxon>malvids</taxon>
        <taxon>Brassicales</taxon>
        <taxon>Brassicaceae</taxon>
        <taxon>Thlaspideae</taxon>
        <taxon>Thlaspi</taxon>
    </lineage>
</organism>
<feature type="domain" description="J" evidence="1">
    <location>
        <begin position="70"/>
        <end position="135"/>
    </location>
</feature>
<dbReference type="InterPro" id="IPR036869">
    <property type="entry name" value="J_dom_sf"/>
</dbReference>
<name>A0AAU9RCL5_THLAR</name>
<dbReference type="SMART" id="SM00271">
    <property type="entry name" value="DnaJ"/>
    <property type="match status" value="1"/>
</dbReference>
<sequence length="175" mass="20136">MDGSMFDTTFCKDQVKLAEEQYQRGNVIGAMQIVSALTFGFPNSSANHYKISQTLVAYEIHLRVLQDDFTQYDILDISDPFCSYMDIHRSYYDLVDKLCPDRNKSVAAKSAFEIINTAWKVLSDPGRRRAYNSKQGFTRRIIYHEIGPHQSIRQENRHYIQIDSDSDDDFNSGSG</sequence>
<gene>
    <name evidence="2" type="ORF">TAV2_LOCUS2736</name>
</gene>
<dbReference type="Proteomes" id="UP000836841">
    <property type="component" value="Chromosome 1"/>
</dbReference>
<dbReference type="InterPro" id="IPR001623">
    <property type="entry name" value="DnaJ_domain"/>
</dbReference>
<proteinExistence type="predicted"/>
<dbReference type="Gene3D" id="1.10.287.110">
    <property type="entry name" value="DnaJ domain"/>
    <property type="match status" value="1"/>
</dbReference>
<dbReference type="Pfam" id="PF00226">
    <property type="entry name" value="DnaJ"/>
    <property type="match status" value="1"/>
</dbReference>
<dbReference type="PANTHER" id="PTHR44137">
    <property type="entry name" value="BNAC03G44070D PROTEIN"/>
    <property type="match status" value="1"/>
</dbReference>
<dbReference type="PANTHER" id="PTHR44137:SF32">
    <property type="entry name" value="DNAJ HEAT SHOCK AMINO-TERMINAL DOMAIN PROTEIN"/>
    <property type="match status" value="1"/>
</dbReference>